<evidence type="ECO:0000256" key="2">
    <source>
        <dbReference type="ARBA" id="ARBA00022526"/>
    </source>
</evidence>
<accession>R9A3F2</accession>
<dbReference type="InterPro" id="IPR011048">
    <property type="entry name" value="Haem_d1_sf"/>
</dbReference>
<keyword evidence="2" id="KW-0119">Carbohydrate metabolism</keyword>
<dbReference type="SUPFAM" id="SSF51004">
    <property type="entry name" value="C-terminal (heme d1) domain of cytochrome cd1-nitrite reductase"/>
    <property type="match status" value="1"/>
</dbReference>
<dbReference type="InterPro" id="IPR015943">
    <property type="entry name" value="WD40/YVTN_repeat-like_dom_sf"/>
</dbReference>
<keyword evidence="5" id="KW-1185">Reference proteome</keyword>
<dbReference type="STRING" id="1218599.LEP1GSC195_2226"/>
<dbReference type="InterPro" id="IPR008964">
    <property type="entry name" value="Invasin/intimin_cell_adhesion"/>
</dbReference>
<comment type="caution">
    <text evidence="4">The sequence shown here is derived from an EMBL/GenBank/DDBJ whole genome shotgun (WGS) entry which is preliminary data.</text>
</comment>
<dbReference type="Gene3D" id="2.130.10.10">
    <property type="entry name" value="YVTN repeat-like/Quinoprotein amine dehydrogenase"/>
    <property type="match status" value="2"/>
</dbReference>
<evidence type="ECO:0000256" key="1">
    <source>
        <dbReference type="ARBA" id="ARBA00005564"/>
    </source>
</evidence>
<dbReference type="InterPro" id="IPR003343">
    <property type="entry name" value="Big_2"/>
</dbReference>
<reference evidence="4" key="1">
    <citation type="submission" date="2013-04" db="EMBL/GenBank/DDBJ databases">
        <authorList>
            <person name="Harkins D.M."/>
            <person name="Durkin A.S."/>
            <person name="Brinkac L.M."/>
            <person name="Haft D.H."/>
            <person name="Selengut J.D."/>
            <person name="Sanka R."/>
            <person name="DePew J."/>
            <person name="Purushe J."/>
            <person name="Galloway R.L."/>
            <person name="Vinetz J.M."/>
            <person name="Sutton G.G."/>
            <person name="Nierman W.C."/>
            <person name="Fouts D.E."/>
        </authorList>
    </citation>
    <scope>NUCLEOTIDE SEQUENCE [LARGE SCALE GENOMIC DNA]</scope>
    <source>
        <strain evidence="4">CDC</strain>
    </source>
</reference>
<feature type="domain" description="BIG2" evidence="3">
    <location>
        <begin position="52"/>
        <end position="131"/>
    </location>
</feature>
<evidence type="ECO:0000313" key="5">
    <source>
        <dbReference type="Proteomes" id="UP000013984"/>
    </source>
</evidence>
<gene>
    <name evidence="4" type="ORF">LEP1GSC195_2226</name>
</gene>
<dbReference type="Proteomes" id="UP000013984">
    <property type="component" value="Unassembled WGS sequence"/>
</dbReference>
<keyword evidence="2" id="KW-0313">Glucose metabolism</keyword>
<protein>
    <submittedName>
        <fullName evidence="4">Bacterial Ig-like domain, group 2</fullName>
    </submittedName>
</protein>
<dbReference type="InterPro" id="IPR050282">
    <property type="entry name" value="Cycloisomerase_2"/>
</dbReference>
<dbReference type="Pfam" id="PF10282">
    <property type="entry name" value="Lactonase"/>
    <property type="match status" value="2"/>
</dbReference>
<dbReference type="AlphaFoldDB" id="R9A3F2"/>
<evidence type="ECO:0000313" key="4">
    <source>
        <dbReference type="EMBL" id="EOQ96544.1"/>
    </source>
</evidence>
<dbReference type="SUPFAM" id="SSF49373">
    <property type="entry name" value="Invasin/intimin cell-adhesion fragments"/>
    <property type="match status" value="1"/>
</dbReference>
<dbReference type="InterPro" id="IPR019405">
    <property type="entry name" value="Lactonase_7-beta_prop"/>
</dbReference>
<dbReference type="PANTHER" id="PTHR30344:SF1">
    <property type="entry name" value="6-PHOSPHOGLUCONOLACTONASE"/>
    <property type="match status" value="1"/>
</dbReference>
<dbReference type="RefSeq" id="WP_015681884.1">
    <property type="nucleotide sequence ID" value="NZ_AOGZ02000014.1"/>
</dbReference>
<dbReference type="SMART" id="SM00635">
    <property type="entry name" value="BID_2"/>
    <property type="match status" value="1"/>
</dbReference>
<comment type="similarity">
    <text evidence="1">Belongs to the cycloisomerase 2 family.</text>
</comment>
<dbReference type="Pfam" id="PF02368">
    <property type="entry name" value="Big_2"/>
    <property type="match status" value="1"/>
</dbReference>
<dbReference type="GO" id="GO:0006006">
    <property type="term" value="P:glucose metabolic process"/>
    <property type="evidence" value="ECO:0007669"/>
    <property type="project" value="UniProtKB-KW"/>
</dbReference>
<proteinExistence type="inferred from homology"/>
<sequence>MVLSRSTIRILLLLLVLFFCSSCLLNPIIQCLLFPKKKEKPFELFPGLFVGNDRTISLNRNYLGLKRNSNDRLSATVFDLGVPVPSTVIWETSDPNIATVDNEGVVTGVSNGKVTISASELGRNTRANCTVTVYSGFLYVSLDDTGQVSRSTMNNDTGILTFNSISATDSQPNGIAADPFGRFLYTGNLAADTISQFTINSSDGVLTANGNISSPSAPRNISISNDGRFLYIANQVSQSIRHYAINSNGTLTFVNSYSVAVTAQLQIDPTGKFLVTQAPAVNQFSSYLMDKETGALTLSGTSPVLVDMGLICFHPNGKYIYVGGSPSVTVLGLDLNSGSISIAGSVPQADAPNGCMVHPNGKFIYFVNISAGTISLFEINESNGLLTPKSNINSFSSDLRFIVIEPSGRYAYLASRATDLLQFSIDQTTGELSSLGSVYVGGLQWNLYFL</sequence>
<dbReference type="PANTHER" id="PTHR30344">
    <property type="entry name" value="6-PHOSPHOGLUCONOLACTONASE-RELATED"/>
    <property type="match status" value="1"/>
</dbReference>
<dbReference type="GO" id="GO:0017057">
    <property type="term" value="F:6-phosphogluconolactonase activity"/>
    <property type="evidence" value="ECO:0007669"/>
    <property type="project" value="TreeGrafter"/>
</dbReference>
<dbReference type="Gene3D" id="2.60.40.1080">
    <property type="match status" value="1"/>
</dbReference>
<name>R9A3F2_9LEPT</name>
<organism evidence="4 5">
    <name type="scientific">Leptospira wolbachii serovar Codice str. CDC</name>
    <dbReference type="NCBI Taxonomy" id="1218599"/>
    <lineage>
        <taxon>Bacteria</taxon>
        <taxon>Pseudomonadati</taxon>
        <taxon>Spirochaetota</taxon>
        <taxon>Spirochaetia</taxon>
        <taxon>Leptospirales</taxon>
        <taxon>Leptospiraceae</taxon>
        <taxon>Leptospira</taxon>
    </lineage>
</organism>
<evidence type="ECO:0000259" key="3">
    <source>
        <dbReference type="SMART" id="SM00635"/>
    </source>
</evidence>
<dbReference type="EMBL" id="AOGZ02000014">
    <property type="protein sequence ID" value="EOQ96544.1"/>
    <property type="molecule type" value="Genomic_DNA"/>
</dbReference>